<organism evidence="2 3">
    <name type="scientific">Stylonychia lemnae</name>
    <name type="common">Ciliate</name>
    <dbReference type="NCBI Taxonomy" id="5949"/>
    <lineage>
        <taxon>Eukaryota</taxon>
        <taxon>Sar</taxon>
        <taxon>Alveolata</taxon>
        <taxon>Ciliophora</taxon>
        <taxon>Intramacronucleata</taxon>
        <taxon>Spirotrichea</taxon>
        <taxon>Stichotrichia</taxon>
        <taxon>Sporadotrichida</taxon>
        <taxon>Oxytrichidae</taxon>
        <taxon>Stylonychinae</taxon>
        <taxon>Stylonychia</taxon>
    </lineage>
</organism>
<sequence length="346" mass="40955">MIDETSIDIVISGLKGLYEKLAIKEKRHQQESFNDQDGMWFESEKDKCLTSLKELFLYRMNANREKRLKQNENNICIRGVTRVFWVTKIMVYLSLEESLRMSQVCVYFNVLVRSPLFIKFMVQINERTKIDISLNTFETMEHKIIASHSRHKSHMPQYDQKFKSGGGGISGHFNSNNPGGQGKQREDNEAQMEVLKNVKIFLTDKIKKNEEVIKTLQNDVEIMKNYLRIEKQLNSKTKQLLSNKERELDELRREYLDKEQDQRQKINELSSRNSEKDKSIEELNNQKKTLKLHKKVLKEEVLRLRKELNEVEIKAHNKTVALRSLADFFNNQTMDLKNSRFFNENE</sequence>
<evidence type="ECO:0000256" key="1">
    <source>
        <dbReference type="SAM" id="MobiDB-lite"/>
    </source>
</evidence>
<evidence type="ECO:0000313" key="3">
    <source>
        <dbReference type="Proteomes" id="UP000039865"/>
    </source>
</evidence>
<dbReference type="InterPro" id="IPR036047">
    <property type="entry name" value="F-box-like_dom_sf"/>
</dbReference>
<dbReference type="OrthoDB" id="10619699at2759"/>
<dbReference type="Proteomes" id="UP000039865">
    <property type="component" value="Unassembled WGS sequence"/>
</dbReference>
<feature type="region of interest" description="Disordered" evidence="1">
    <location>
        <begin position="259"/>
        <end position="280"/>
    </location>
</feature>
<dbReference type="InParanoid" id="A0A078ABR7"/>
<dbReference type="EMBL" id="CCKQ01007629">
    <property type="protein sequence ID" value="CDW79032.1"/>
    <property type="molecule type" value="Genomic_DNA"/>
</dbReference>
<gene>
    <name evidence="2" type="primary">Contig3221.g144</name>
    <name evidence="2" type="ORF">STYLEM_8017</name>
</gene>
<feature type="region of interest" description="Disordered" evidence="1">
    <location>
        <begin position="166"/>
        <end position="188"/>
    </location>
</feature>
<evidence type="ECO:0000313" key="2">
    <source>
        <dbReference type="EMBL" id="CDW79032.1"/>
    </source>
</evidence>
<reference evidence="2 3" key="1">
    <citation type="submission" date="2014-06" db="EMBL/GenBank/DDBJ databases">
        <authorList>
            <person name="Swart Estienne"/>
        </authorList>
    </citation>
    <scope>NUCLEOTIDE SEQUENCE [LARGE SCALE GENOMIC DNA]</scope>
    <source>
        <strain evidence="2 3">130c</strain>
    </source>
</reference>
<name>A0A078ABR7_STYLE</name>
<keyword evidence="3" id="KW-1185">Reference proteome</keyword>
<dbReference type="OMA" id="MRKIMFC"/>
<protein>
    <recommendedName>
        <fullName evidence="4">F-box domain-containing protein</fullName>
    </recommendedName>
</protein>
<dbReference type="SUPFAM" id="SSF81383">
    <property type="entry name" value="F-box domain"/>
    <property type="match status" value="1"/>
</dbReference>
<proteinExistence type="predicted"/>
<dbReference type="AlphaFoldDB" id="A0A078ABR7"/>
<evidence type="ECO:0008006" key="4">
    <source>
        <dbReference type="Google" id="ProtNLM"/>
    </source>
</evidence>
<accession>A0A078ABR7</accession>